<evidence type="ECO:0000259" key="1">
    <source>
        <dbReference type="Pfam" id="PF02464"/>
    </source>
</evidence>
<evidence type="ECO:0000313" key="2">
    <source>
        <dbReference type="EMBL" id="MCJ7859532.1"/>
    </source>
</evidence>
<dbReference type="AlphaFoldDB" id="A0A9X1WMV0"/>
<feature type="domain" description="CinA C-terminal" evidence="1">
    <location>
        <begin position="14"/>
        <end position="130"/>
    </location>
</feature>
<keyword evidence="3" id="KW-1185">Reference proteome</keyword>
<evidence type="ECO:0000313" key="3">
    <source>
        <dbReference type="Proteomes" id="UP001139207"/>
    </source>
</evidence>
<dbReference type="NCBIfam" id="TIGR00199">
    <property type="entry name" value="PncC_domain"/>
    <property type="match status" value="1"/>
</dbReference>
<proteinExistence type="predicted"/>
<comment type="caution">
    <text evidence="2">The sequence shown here is derived from an EMBL/GenBank/DDBJ whole genome shotgun (WGS) entry which is preliminary data.</text>
</comment>
<protein>
    <submittedName>
        <fullName evidence="2">CinA family protein</fullName>
    </submittedName>
</protein>
<dbReference type="Gene3D" id="3.90.950.20">
    <property type="entry name" value="CinA-like"/>
    <property type="match status" value="1"/>
</dbReference>
<dbReference type="InterPro" id="IPR008136">
    <property type="entry name" value="CinA_C"/>
</dbReference>
<dbReference type="Pfam" id="PF02464">
    <property type="entry name" value="CinA"/>
    <property type="match status" value="1"/>
</dbReference>
<dbReference type="InterPro" id="IPR036653">
    <property type="entry name" value="CinA-like_C"/>
</dbReference>
<sequence length="197" mass="19501">MPEATGPSLSGILARRLVSSGASARVTVATAESLTAGEIAATIAAVPGASAVLRGGLVVYATDLKETLAGVDGALLATRGPVDPDVARGLAKGAATRCGADIGLGVTGVAGPDSQDGHPVGEVYIAVWSPPRQGEDAIDHVVSLDDVEVSGRVGDSSGTVSDRRALIRSATTARALSLAVDAVDALDALTAVDEDGH</sequence>
<dbReference type="RefSeq" id="WP_244805254.1">
    <property type="nucleotide sequence ID" value="NZ_JALIEA010000017.1"/>
</dbReference>
<organism evidence="2 3">
    <name type="scientific">Corynebacterium kalidii</name>
    <dbReference type="NCBI Taxonomy" id="2931982"/>
    <lineage>
        <taxon>Bacteria</taxon>
        <taxon>Bacillati</taxon>
        <taxon>Actinomycetota</taxon>
        <taxon>Actinomycetes</taxon>
        <taxon>Mycobacteriales</taxon>
        <taxon>Corynebacteriaceae</taxon>
        <taxon>Corynebacterium</taxon>
    </lineage>
</organism>
<accession>A0A9X1WMV0</accession>
<dbReference type="SUPFAM" id="SSF142433">
    <property type="entry name" value="CinA-like"/>
    <property type="match status" value="1"/>
</dbReference>
<reference evidence="2" key="1">
    <citation type="submission" date="2022-04" db="EMBL/GenBank/DDBJ databases">
        <title>Corynebacterium kalidii LD5P10.</title>
        <authorList>
            <person name="Sun J.Q."/>
        </authorList>
    </citation>
    <scope>NUCLEOTIDE SEQUENCE</scope>
    <source>
        <strain evidence="2">LD5P10</strain>
    </source>
</reference>
<dbReference type="Proteomes" id="UP001139207">
    <property type="component" value="Unassembled WGS sequence"/>
</dbReference>
<name>A0A9X1WMV0_9CORY</name>
<dbReference type="EMBL" id="JALIEA010000017">
    <property type="protein sequence ID" value="MCJ7859532.1"/>
    <property type="molecule type" value="Genomic_DNA"/>
</dbReference>
<gene>
    <name evidence="2" type="ORF">MUN33_12550</name>
</gene>